<evidence type="ECO:0000313" key="2">
    <source>
        <dbReference type="Ensembl" id="ENSCMMP00000021882.1"/>
    </source>
</evidence>
<protein>
    <submittedName>
        <fullName evidence="2">Uncharacterized protein</fullName>
    </submittedName>
</protein>
<keyword evidence="3" id="KW-1185">Reference proteome</keyword>
<evidence type="ECO:0000256" key="1">
    <source>
        <dbReference type="SAM" id="MobiDB-lite"/>
    </source>
</evidence>
<accession>A0A8C3CP02</accession>
<organism evidence="2 3">
    <name type="scientific">Cairina moschata</name>
    <name type="common">Muscovy duck</name>
    <dbReference type="NCBI Taxonomy" id="8855"/>
    <lineage>
        <taxon>Eukaryota</taxon>
        <taxon>Metazoa</taxon>
        <taxon>Chordata</taxon>
        <taxon>Craniata</taxon>
        <taxon>Vertebrata</taxon>
        <taxon>Euteleostomi</taxon>
        <taxon>Archelosauria</taxon>
        <taxon>Archosauria</taxon>
        <taxon>Dinosauria</taxon>
        <taxon>Saurischia</taxon>
        <taxon>Theropoda</taxon>
        <taxon>Coelurosauria</taxon>
        <taxon>Aves</taxon>
        <taxon>Neognathae</taxon>
        <taxon>Galloanserae</taxon>
        <taxon>Anseriformes</taxon>
        <taxon>Anatidae</taxon>
        <taxon>Anatinae</taxon>
        <taxon>Cairina</taxon>
    </lineage>
</organism>
<proteinExistence type="predicted"/>
<dbReference type="AlphaFoldDB" id="A0A8C3CP02"/>
<dbReference type="Proteomes" id="UP000694556">
    <property type="component" value="Chromosome 11"/>
</dbReference>
<feature type="compositionally biased region" description="Basic and acidic residues" evidence="1">
    <location>
        <begin position="84"/>
        <end position="94"/>
    </location>
</feature>
<reference evidence="2" key="3">
    <citation type="submission" date="2025-09" db="UniProtKB">
        <authorList>
            <consortium name="Ensembl"/>
        </authorList>
    </citation>
    <scope>IDENTIFICATION</scope>
</reference>
<feature type="compositionally biased region" description="Gly residues" evidence="1">
    <location>
        <begin position="95"/>
        <end position="105"/>
    </location>
</feature>
<dbReference type="Ensembl" id="ENSCMMT00000023974.1">
    <property type="protein sequence ID" value="ENSCMMP00000021882.1"/>
    <property type="gene ID" value="ENSCMMG00000013773.1"/>
</dbReference>
<reference evidence="2" key="1">
    <citation type="submission" date="2018-09" db="EMBL/GenBank/DDBJ databases">
        <title>Common duck and Muscovy duck high density SNP chip.</title>
        <authorList>
            <person name="Vignal A."/>
            <person name="Thebault N."/>
            <person name="Warren W.C."/>
        </authorList>
    </citation>
    <scope>NUCLEOTIDE SEQUENCE [LARGE SCALE GENOMIC DNA]</scope>
</reference>
<feature type="region of interest" description="Disordered" evidence="1">
    <location>
        <begin position="60"/>
        <end position="105"/>
    </location>
</feature>
<name>A0A8C3CP02_CAIMO</name>
<reference evidence="2" key="2">
    <citation type="submission" date="2025-08" db="UniProtKB">
        <authorList>
            <consortium name="Ensembl"/>
        </authorList>
    </citation>
    <scope>IDENTIFICATION</scope>
</reference>
<evidence type="ECO:0000313" key="3">
    <source>
        <dbReference type="Proteomes" id="UP000694556"/>
    </source>
</evidence>
<sequence>PGHSQCIADSTRGCAPQFHDPSTMNCPVPFSEQPVLPSGNYHSLGGAVFVMPMIRNTRGGRRRHSTALLQSTPLQTEEPPTGFGKEEHSQEGGKRQGFGLGCRYH</sequence>